<keyword evidence="2" id="KW-1185">Reference proteome</keyword>
<protein>
    <submittedName>
        <fullName evidence="1">Uncharacterized protein</fullName>
    </submittedName>
</protein>
<comment type="caution">
    <text evidence="1">The sequence shown here is derived from an EMBL/GenBank/DDBJ whole genome shotgun (WGS) entry which is preliminary data.</text>
</comment>
<dbReference type="Proteomes" id="UP001175228">
    <property type="component" value="Unassembled WGS sequence"/>
</dbReference>
<evidence type="ECO:0000313" key="1">
    <source>
        <dbReference type="EMBL" id="KAK0494861.1"/>
    </source>
</evidence>
<sequence length="332" mass="38365">MYAKAVKEYGSTGASVVKVDSARTTKNLMGDSPADYDPALANECQHAKIARHVKKAEHPYRTDIEGVFACQLRDSKELPAEQQYIQVIHISNSDSDAGNVIVTMFPNLAELFHKARTTLHDNTYKWIQDPKWKEWEIGVTIAHLYMDRETRSAFWLVWKLLWDMIEKITHHKVKFKALHDRNFNKLAHHLMREEKDIVCSICHIEDLQKVWEYWDWCKNHLNPHIHDWSANKKGQPYFVALINEHHTNISEEDWFLSPSNTDMNESAHPYTNLWTGTHLSLADGIELSQETDNNIATLFQANQAVISATSEHRAAIADLSCLKDLKKQLQLL</sequence>
<dbReference type="EMBL" id="JAUEPU010000019">
    <property type="protein sequence ID" value="KAK0494861.1"/>
    <property type="molecule type" value="Genomic_DNA"/>
</dbReference>
<proteinExistence type="predicted"/>
<accession>A0AA39TMG1</accession>
<dbReference type="AlphaFoldDB" id="A0AA39TMG1"/>
<organism evidence="1 2">
    <name type="scientific">Armillaria luteobubalina</name>
    <dbReference type="NCBI Taxonomy" id="153913"/>
    <lineage>
        <taxon>Eukaryota</taxon>
        <taxon>Fungi</taxon>
        <taxon>Dikarya</taxon>
        <taxon>Basidiomycota</taxon>
        <taxon>Agaricomycotina</taxon>
        <taxon>Agaricomycetes</taxon>
        <taxon>Agaricomycetidae</taxon>
        <taxon>Agaricales</taxon>
        <taxon>Marasmiineae</taxon>
        <taxon>Physalacriaceae</taxon>
        <taxon>Armillaria</taxon>
    </lineage>
</organism>
<evidence type="ECO:0000313" key="2">
    <source>
        <dbReference type="Proteomes" id="UP001175228"/>
    </source>
</evidence>
<gene>
    <name evidence="1" type="ORF">EDD18DRAFT_1106729</name>
</gene>
<reference evidence="1" key="1">
    <citation type="submission" date="2023-06" db="EMBL/GenBank/DDBJ databases">
        <authorList>
            <consortium name="Lawrence Berkeley National Laboratory"/>
            <person name="Ahrendt S."/>
            <person name="Sahu N."/>
            <person name="Indic B."/>
            <person name="Wong-Bajracharya J."/>
            <person name="Merenyi Z."/>
            <person name="Ke H.-M."/>
            <person name="Monk M."/>
            <person name="Kocsube S."/>
            <person name="Drula E."/>
            <person name="Lipzen A."/>
            <person name="Balint B."/>
            <person name="Henrissat B."/>
            <person name="Andreopoulos B."/>
            <person name="Martin F.M."/>
            <person name="Harder C.B."/>
            <person name="Rigling D."/>
            <person name="Ford K.L."/>
            <person name="Foster G.D."/>
            <person name="Pangilinan J."/>
            <person name="Papanicolaou A."/>
            <person name="Barry K."/>
            <person name="LaButti K."/>
            <person name="Viragh M."/>
            <person name="Koriabine M."/>
            <person name="Yan M."/>
            <person name="Riley R."/>
            <person name="Champramary S."/>
            <person name="Plett K.L."/>
            <person name="Tsai I.J."/>
            <person name="Slot J."/>
            <person name="Sipos G."/>
            <person name="Plett J."/>
            <person name="Nagy L.G."/>
            <person name="Grigoriev I.V."/>
        </authorList>
    </citation>
    <scope>NUCLEOTIDE SEQUENCE</scope>
    <source>
        <strain evidence="1">HWK02</strain>
    </source>
</reference>
<name>A0AA39TMG1_9AGAR</name>